<evidence type="ECO:0000313" key="2">
    <source>
        <dbReference type="Proteomes" id="UP000827872"/>
    </source>
</evidence>
<protein>
    <submittedName>
        <fullName evidence="1">Uncharacterized protein</fullName>
    </submittedName>
</protein>
<organism evidence="1 2">
    <name type="scientific">Sphaerodactylus townsendi</name>
    <dbReference type="NCBI Taxonomy" id="933632"/>
    <lineage>
        <taxon>Eukaryota</taxon>
        <taxon>Metazoa</taxon>
        <taxon>Chordata</taxon>
        <taxon>Craniata</taxon>
        <taxon>Vertebrata</taxon>
        <taxon>Euteleostomi</taxon>
        <taxon>Lepidosauria</taxon>
        <taxon>Squamata</taxon>
        <taxon>Bifurcata</taxon>
        <taxon>Gekkota</taxon>
        <taxon>Sphaerodactylidae</taxon>
        <taxon>Sphaerodactylus</taxon>
    </lineage>
</organism>
<evidence type="ECO:0000313" key="1">
    <source>
        <dbReference type="EMBL" id="KAH8017764.1"/>
    </source>
</evidence>
<keyword evidence="2" id="KW-1185">Reference proteome</keyword>
<comment type="caution">
    <text evidence="1">The sequence shown here is derived from an EMBL/GenBank/DDBJ whole genome shotgun (WGS) entry which is preliminary data.</text>
</comment>
<dbReference type="EMBL" id="CM037614">
    <property type="protein sequence ID" value="KAH8017764.1"/>
    <property type="molecule type" value="Genomic_DNA"/>
</dbReference>
<reference evidence="1" key="1">
    <citation type="submission" date="2021-08" db="EMBL/GenBank/DDBJ databases">
        <title>The first chromosome-level gecko genome reveals the dynamic sex chromosomes of Neotropical dwarf geckos (Sphaerodactylidae: Sphaerodactylus).</title>
        <authorList>
            <person name="Pinto B.J."/>
            <person name="Keating S.E."/>
            <person name="Gamble T."/>
        </authorList>
    </citation>
    <scope>NUCLEOTIDE SEQUENCE</scope>
    <source>
        <strain evidence="1">TG3544</strain>
    </source>
</reference>
<sequence length="106" mass="11671">MDQRVSAAVHAMTGSEQQVGKPASLAYHLYPWDWAKQMSIQVGGTSRIFSIRDLGWHGGPLQDPVISTFAKGYTTPLNQPWKHKLQKHGSVLESLSENTVGGAVIW</sequence>
<dbReference type="Proteomes" id="UP000827872">
    <property type="component" value="Linkage Group LG01"/>
</dbReference>
<gene>
    <name evidence="1" type="ORF">K3G42_032426</name>
</gene>
<name>A0ACB8GDM5_9SAUR</name>
<accession>A0ACB8GDM5</accession>
<proteinExistence type="predicted"/>